<evidence type="ECO:0000313" key="3">
    <source>
        <dbReference type="EMBL" id="RHB00816.1"/>
    </source>
</evidence>
<dbReference type="GO" id="GO:0015074">
    <property type="term" value="P:DNA integration"/>
    <property type="evidence" value="ECO:0007669"/>
    <property type="project" value="InterPro"/>
</dbReference>
<dbReference type="RefSeq" id="WP_147349291.1">
    <property type="nucleotide sequence ID" value="NZ_QSGD01000063.1"/>
</dbReference>
<dbReference type="CDD" id="cd00397">
    <property type="entry name" value="DNA_BRE_C"/>
    <property type="match status" value="1"/>
</dbReference>
<dbReference type="SUPFAM" id="SSF56349">
    <property type="entry name" value="DNA breaking-rejoining enzymes"/>
    <property type="match status" value="1"/>
</dbReference>
<protein>
    <submittedName>
        <fullName evidence="3">Site-specific integrase</fullName>
    </submittedName>
</protein>
<dbReference type="InterPro" id="IPR002104">
    <property type="entry name" value="Integrase_catalytic"/>
</dbReference>
<dbReference type="Proteomes" id="UP000285288">
    <property type="component" value="Unassembled WGS sequence"/>
</dbReference>
<dbReference type="InterPro" id="IPR013762">
    <property type="entry name" value="Integrase-like_cat_sf"/>
</dbReference>
<dbReference type="Pfam" id="PF00589">
    <property type="entry name" value="Phage_integrase"/>
    <property type="match status" value="1"/>
</dbReference>
<evidence type="ECO:0000259" key="2">
    <source>
        <dbReference type="PROSITE" id="PS51898"/>
    </source>
</evidence>
<evidence type="ECO:0000313" key="4">
    <source>
        <dbReference type="Proteomes" id="UP000285288"/>
    </source>
</evidence>
<dbReference type="PROSITE" id="PS51898">
    <property type="entry name" value="TYR_RECOMBINASE"/>
    <property type="match status" value="1"/>
</dbReference>
<proteinExistence type="predicted"/>
<name>A0A413UA06_9FIRM</name>
<organism evidence="3 4">
    <name type="scientific">Holdemanella biformis</name>
    <dbReference type="NCBI Taxonomy" id="1735"/>
    <lineage>
        <taxon>Bacteria</taxon>
        <taxon>Bacillati</taxon>
        <taxon>Bacillota</taxon>
        <taxon>Erysipelotrichia</taxon>
        <taxon>Erysipelotrichales</taxon>
        <taxon>Erysipelotrichaceae</taxon>
        <taxon>Holdemanella</taxon>
    </lineage>
</organism>
<dbReference type="GO" id="GO:0003677">
    <property type="term" value="F:DNA binding"/>
    <property type="evidence" value="ECO:0007669"/>
    <property type="project" value="InterPro"/>
</dbReference>
<comment type="caution">
    <text evidence="3">The sequence shown here is derived from an EMBL/GenBank/DDBJ whole genome shotgun (WGS) entry which is preliminary data.</text>
</comment>
<gene>
    <name evidence="3" type="ORF">DW907_11065</name>
</gene>
<feature type="non-terminal residue" evidence="3">
    <location>
        <position position="1"/>
    </location>
</feature>
<accession>A0A413UA06</accession>
<dbReference type="InterPro" id="IPR011010">
    <property type="entry name" value="DNA_brk_join_enz"/>
</dbReference>
<dbReference type="Gene3D" id="1.10.443.10">
    <property type="entry name" value="Intergrase catalytic core"/>
    <property type="match status" value="1"/>
</dbReference>
<dbReference type="GO" id="GO:0006310">
    <property type="term" value="P:DNA recombination"/>
    <property type="evidence" value="ECO:0007669"/>
    <property type="project" value="UniProtKB-KW"/>
</dbReference>
<keyword evidence="1" id="KW-0233">DNA recombination</keyword>
<reference evidence="3 4" key="1">
    <citation type="submission" date="2018-08" db="EMBL/GenBank/DDBJ databases">
        <title>A genome reference for cultivated species of the human gut microbiota.</title>
        <authorList>
            <person name="Zou Y."/>
            <person name="Xue W."/>
            <person name="Luo G."/>
        </authorList>
    </citation>
    <scope>NUCLEOTIDE SEQUENCE [LARGE SCALE GENOMIC DNA]</scope>
    <source>
        <strain evidence="3 4">AM42-13AC</strain>
    </source>
</reference>
<dbReference type="EMBL" id="QSGD01000063">
    <property type="protein sequence ID" value="RHB00816.1"/>
    <property type="molecule type" value="Genomic_DNA"/>
</dbReference>
<evidence type="ECO:0000256" key="1">
    <source>
        <dbReference type="ARBA" id="ARBA00023172"/>
    </source>
</evidence>
<sequence>NSKTPYINQSYINILFKEYIKNFSFYVPTMRFHNLRDTYATLMLKNGCNIFTLKKLLGHSSFSSTSRYIKYDISDLAQAPVLSSLMEIE</sequence>
<feature type="domain" description="Tyr recombinase" evidence="2">
    <location>
        <begin position="1"/>
        <end position="81"/>
    </location>
</feature>
<dbReference type="AlphaFoldDB" id="A0A413UA06"/>